<gene>
    <name evidence="6" type="primary">argA</name>
    <name evidence="8" type="ORF">DC094_14975</name>
</gene>
<dbReference type="NCBIfam" id="NF003641">
    <property type="entry name" value="PRK05279.1"/>
    <property type="match status" value="1"/>
</dbReference>
<dbReference type="PANTHER" id="PTHR30602:SF12">
    <property type="entry name" value="AMINO-ACID ACETYLTRANSFERASE NAGS1, CHLOROPLASTIC-RELATED"/>
    <property type="match status" value="1"/>
</dbReference>
<proteinExistence type="inferred from homology"/>
<accession>A0A2V1GYI4</accession>
<dbReference type="AlphaFoldDB" id="A0A2V1GYI4"/>
<evidence type="ECO:0000313" key="9">
    <source>
        <dbReference type="Proteomes" id="UP000244906"/>
    </source>
</evidence>
<keyword evidence="9" id="KW-1185">Reference proteome</keyword>
<dbReference type="EMBL" id="QDDL01000006">
    <property type="protein sequence ID" value="PVZ67734.1"/>
    <property type="molecule type" value="Genomic_DNA"/>
</dbReference>
<comment type="caution">
    <text evidence="8">The sequence shown here is derived from an EMBL/GenBank/DDBJ whole genome shotgun (WGS) entry which is preliminary data.</text>
</comment>
<reference evidence="8 9" key="1">
    <citation type="submission" date="2018-04" db="EMBL/GenBank/DDBJ databases">
        <title>Thalassorhabdus spongiae gen. nov., sp. nov., isolated from a marine sponge in South-West Iceland.</title>
        <authorList>
            <person name="Knobloch S."/>
            <person name="Daussin A."/>
            <person name="Johannsson R."/>
            <person name="Marteinsson V.T."/>
        </authorList>
    </citation>
    <scope>NUCLEOTIDE SEQUENCE [LARGE SCALE GENOMIC DNA]</scope>
    <source>
        <strain evidence="8 9">Hp12</strain>
    </source>
</reference>
<sequence length="430" mass="48103">MNDSFVHPFRDALPYIGQHRGRTVVINLPGDAFKDRHLHNLAQDISLLHNLGLRIVICFGMSPQLPEIIAESGGQLEYHQGYPLADEAALRHAISLNGYFRSRLEAMLTRKGMASELSVSSGNFVTAMPVGVRNGQDHCFGGEVRKVRVEPIQQLLDNQHLVLLPSIAASPTGELFLLDSHQLACKTAVALKADKLIQLSTQDLVKDQQGKPISWMDLQMAEQFCQQLTDQDPLLYQMKYALDACSNGVSRSHLLNFNHDGVLLQELYTRDGAGCMIYGDRYEQLRQATIEDVGGLLDLIAPLEQEGILVRRSREVMETEVDRFQVIDRDGLLIGCAALHPLSDGFGELACLAVHNDYRGGHRGEQLLMRIEQKAHSLGINQLIVLTTRTTHWFVEQGFVERPVSDLPGDRQQLYNLQRKSKILIKTLQG</sequence>
<evidence type="ECO:0000256" key="5">
    <source>
        <dbReference type="ARBA" id="ARBA00048372"/>
    </source>
</evidence>
<comment type="pathway">
    <text evidence="1 6">Amino-acid biosynthesis; L-arginine biosynthesis; N(2)-acetyl-L-ornithine from L-glutamate: step 1/4.</text>
</comment>
<dbReference type="OrthoDB" id="9802238at2"/>
<comment type="subcellular location">
    <subcellularLocation>
        <location evidence="6">Cytoplasm</location>
    </subcellularLocation>
</comment>
<dbReference type="InterPro" id="IPR036393">
    <property type="entry name" value="AceGlu_kinase-like_sf"/>
</dbReference>
<dbReference type="InterPro" id="IPR016181">
    <property type="entry name" value="Acyl_CoA_acyltransferase"/>
</dbReference>
<dbReference type="CDD" id="cd04301">
    <property type="entry name" value="NAT_SF"/>
    <property type="match status" value="1"/>
</dbReference>
<dbReference type="Gene3D" id="3.40.1160.10">
    <property type="entry name" value="Acetylglutamate kinase-like"/>
    <property type="match status" value="1"/>
</dbReference>
<dbReference type="Proteomes" id="UP000244906">
    <property type="component" value="Unassembled WGS sequence"/>
</dbReference>
<keyword evidence="6" id="KW-0055">Arginine biosynthesis</keyword>
<keyword evidence="6" id="KW-0963">Cytoplasm</keyword>
<keyword evidence="3 6" id="KW-0808">Transferase</keyword>
<dbReference type="InterPro" id="IPR010167">
    <property type="entry name" value="NH2A_AcTrfase"/>
</dbReference>
<dbReference type="EC" id="2.3.1.1" evidence="6"/>
<dbReference type="HAMAP" id="MF_01105">
    <property type="entry name" value="N_acetyl_glu_synth"/>
    <property type="match status" value="1"/>
</dbReference>
<dbReference type="PIRSF" id="PIRSF000423">
    <property type="entry name" value="ArgA"/>
    <property type="match status" value="1"/>
</dbReference>
<evidence type="ECO:0000259" key="7">
    <source>
        <dbReference type="PROSITE" id="PS51186"/>
    </source>
</evidence>
<dbReference type="SUPFAM" id="SSF55729">
    <property type="entry name" value="Acyl-CoA N-acyltransferases (Nat)"/>
    <property type="match status" value="1"/>
</dbReference>
<comment type="catalytic activity">
    <reaction evidence="5 6">
        <text>L-glutamate + acetyl-CoA = N-acetyl-L-glutamate + CoA + H(+)</text>
        <dbReference type="Rhea" id="RHEA:24292"/>
        <dbReference type="ChEBI" id="CHEBI:15378"/>
        <dbReference type="ChEBI" id="CHEBI:29985"/>
        <dbReference type="ChEBI" id="CHEBI:44337"/>
        <dbReference type="ChEBI" id="CHEBI:57287"/>
        <dbReference type="ChEBI" id="CHEBI:57288"/>
        <dbReference type="EC" id="2.3.1.1"/>
    </reaction>
</comment>
<dbReference type="Pfam" id="PF00696">
    <property type="entry name" value="AA_kinase"/>
    <property type="match status" value="1"/>
</dbReference>
<evidence type="ECO:0000256" key="3">
    <source>
        <dbReference type="ARBA" id="ARBA00022679"/>
    </source>
</evidence>
<evidence type="ECO:0000256" key="1">
    <source>
        <dbReference type="ARBA" id="ARBA00004925"/>
    </source>
</evidence>
<feature type="domain" description="N-acetyltransferase" evidence="7">
    <location>
        <begin position="283"/>
        <end position="429"/>
    </location>
</feature>
<evidence type="ECO:0000256" key="2">
    <source>
        <dbReference type="ARBA" id="ARBA00009145"/>
    </source>
</evidence>
<dbReference type="RefSeq" id="WP_116687930.1">
    <property type="nucleotide sequence ID" value="NZ_CAWNYD010000006.1"/>
</dbReference>
<dbReference type="GO" id="GO:0006526">
    <property type="term" value="P:L-arginine biosynthetic process"/>
    <property type="evidence" value="ECO:0007669"/>
    <property type="project" value="UniProtKB-UniRule"/>
</dbReference>
<keyword evidence="4 6" id="KW-0012">Acyltransferase</keyword>
<organism evidence="8 9">
    <name type="scientific">Pelagibaculum spongiae</name>
    <dbReference type="NCBI Taxonomy" id="2080658"/>
    <lineage>
        <taxon>Bacteria</taxon>
        <taxon>Pseudomonadati</taxon>
        <taxon>Pseudomonadota</taxon>
        <taxon>Gammaproteobacteria</taxon>
        <taxon>Oceanospirillales</taxon>
        <taxon>Pelagibaculum</taxon>
    </lineage>
</organism>
<dbReference type="GO" id="GO:0004042">
    <property type="term" value="F:L-glutamate N-acetyltransferase activity"/>
    <property type="evidence" value="ECO:0007669"/>
    <property type="project" value="UniProtKB-UniRule"/>
</dbReference>
<dbReference type="Pfam" id="PF00583">
    <property type="entry name" value="Acetyltransf_1"/>
    <property type="match status" value="1"/>
</dbReference>
<protein>
    <recommendedName>
        <fullName evidence="6">Amino-acid acetyltransferase</fullName>
        <ecNumber evidence="6">2.3.1.1</ecNumber>
    </recommendedName>
    <alternativeName>
        <fullName evidence="6">N-acetylglutamate synthase</fullName>
        <shortName evidence="6">AGS</shortName>
        <shortName evidence="6">NAGS</shortName>
    </alternativeName>
</protein>
<dbReference type="InterPro" id="IPR001048">
    <property type="entry name" value="Asp/Glu/Uridylate_kinase"/>
</dbReference>
<evidence type="ECO:0000256" key="4">
    <source>
        <dbReference type="ARBA" id="ARBA00023315"/>
    </source>
</evidence>
<comment type="similarity">
    <text evidence="2 6">Belongs to the acetyltransferase family. ArgA subfamily.</text>
</comment>
<dbReference type="Gene3D" id="3.40.630.30">
    <property type="match status" value="1"/>
</dbReference>
<dbReference type="PANTHER" id="PTHR30602">
    <property type="entry name" value="AMINO-ACID ACETYLTRANSFERASE"/>
    <property type="match status" value="1"/>
</dbReference>
<dbReference type="NCBIfam" id="TIGR01890">
    <property type="entry name" value="N-Ac-Glu-synth"/>
    <property type="match status" value="1"/>
</dbReference>
<dbReference type="SUPFAM" id="SSF53633">
    <property type="entry name" value="Carbamate kinase-like"/>
    <property type="match status" value="1"/>
</dbReference>
<dbReference type="InterPro" id="IPR000182">
    <property type="entry name" value="GNAT_dom"/>
</dbReference>
<comment type="miscellaneous">
    <text evidence="6">In bacteria which possess the bifunctional enzyme ornithine acetyltransferase/N-acetylglutamate synthase (ArgJ), ArgA fulfills an anaplerotic role.</text>
</comment>
<name>A0A2V1GYI4_9GAMM</name>
<evidence type="ECO:0000256" key="6">
    <source>
        <dbReference type="HAMAP-Rule" id="MF_01105"/>
    </source>
</evidence>
<dbReference type="UniPathway" id="UPA00068">
    <property type="reaction ID" value="UER00106"/>
</dbReference>
<dbReference type="GO" id="GO:0005737">
    <property type="term" value="C:cytoplasm"/>
    <property type="evidence" value="ECO:0007669"/>
    <property type="project" value="UniProtKB-SubCell"/>
</dbReference>
<dbReference type="PROSITE" id="PS51186">
    <property type="entry name" value="GNAT"/>
    <property type="match status" value="1"/>
</dbReference>
<evidence type="ECO:0000313" key="8">
    <source>
        <dbReference type="EMBL" id="PVZ67734.1"/>
    </source>
</evidence>
<keyword evidence="6" id="KW-0028">Amino-acid biosynthesis</keyword>